<dbReference type="PANTHER" id="PTHR42711">
    <property type="entry name" value="ABC TRANSPORTER ATP-BINDING PROTEIN"/>
    <property type="match status" value="1"/>
</dbReference>
<evidence type="ECO:0000256" key="3">
    <source>
        <dbReference type="ARBA" id="ARBA00022741"/>
    </source>
</evidence>
<sequence>MNLIEAKGLRKRFRNREVVKGIDMEIQQGEILALIGTNGAGKSTTLAMLLGILPTDAGKITRWREDYRAHVGVQLQATPFFEGYTAEENLRLFAALYHVKLDKKQIDAKLAECNLQEARKTLASRLSGGQQKRLAIAVTTIHNPDLIILDEPVSGLDPRARQEIRRMIQQLAKNKVTVLFSSHDMEEVSRIANRIILMHDGRIVAQGRPDRLLEQYHAENLDDLYLELTDTVPGKETQQ</sequence>
<dbReference type="GO" id="GO:0005524">
    <property type="term" value="F:ATP binding"/>
    <property type="evidence" value="ECO:0007669"/>
    <property type="project" value="UniProtKB-KW"/>
</dbReference>
<name>A0A098AWR3_DESHA</name>
<dbReference type="InterPro" id="IPR003439">
    <property type="entry name" value="ABC_transporter-like_ATP-bd"/>
</dbReference>
<feature type="domain" description="ABC transporter" evidence="5">
    <location>
        <begin position="4"/>
        <end position="225"/>
    </location>
</feature>
<dbReference type="RefSeq" id="WP_208925255.1">
    <property type="nucleotide sequence ID" value="NZ_JAYFNZ010000025.1"/>
</dbReference>
<dbReference type="PROSITE" id="PS00211">
    <property type="entry name" value="ABC_TRANSPORTER_1"/>
    <property type="match status" value="1"/>
</dbReference>
<accession>A0A098AWR3</accession>
<dbReference type="PROSITE" id="PS50893">
    <property type="entry name" value="ABC_TRANSPORTER_2"/>
    <property type="match status" value="1"/>
</dbReference>
<gene>
    <name evidence="6" type="ORF">DPCES_0658</name>
</gene>
<dbReference type="InterPro" id="IPR050763">
    <property type="entry name" value="ABC_transporter_ATP-binding"/>
</dbReference>
<dbReference type="InterPro" id="IPR027417">
    <property type="entry name" value="P-loop_NTPase"/>
</dbReference>
<keyword evidence="2" id="KW-0813">Transport</keyword>
<dbReference type="SMART" id="SM00382">
    <property type="entry name" value="AAA"/>
    <property type="match status" value="1"/>
</dbReference>
<keyword evidence="3" id="KW-0547">Nucleotide-binding</keyword>
<evidence type="ECO:0000259" key="5">
    <source>
        <dbReference type="PROSITE" id="PS50893"/>
    </source>
</evidence>
<dbReference type="PANTHER" id="PTHR42711:SF5">
    <property type="entry name" value="ABC TRANSPORTER ATP-BINDING PROTEIN NATA"/>
    <property type="match status" value="1"/>
</dbReference>
<protein>
    <submittedName>
        <fullName evidence="6">Nod factor export ATP-binding protein I</fullName>
    </submittedName>
</protein>
<dbReference type="InterPro" id="IPR003593">
    <property type="entry name" value="AAA+_ATPase"/>
</dbReference>
<dbReference type="SUPFAM" id="SSF52540">
    <property type="entry name" value="P-loop containing nucleoside triphosphate hydrolases"/>
    <property type="match status" value="1"/>
</dbReference>
<dbReference type="CDD" id="cd03230">
    <property type="entry name" value="ABC_DR_subfamily_A"/>
    <property type="match status" value="1"/>
</dbReference>
<organism evidence="6">
    <name type="scientific">Desulfitobacterium hafniense</name>
    <name type="common">Desulfitobacterium frappieri</name>
    <dbReference type="NCBI Taxonomy" id="49338"/>
    <lineage>
        <taxon>Bacteria</taxon>
        <taxon>Bacillati</taxon>
        <taxon>Bacillota</taxon>
        <taxon>Clostridia</taxon>
        <taxon>Eubacteriales</taxon>
        <taxon>Desulfitobacteriaceae</taxon>
        <taxon>Desulfitobacterium</taxon>
    </lineage>
</organism>
<dbReference type="GO" id="GO:0016887">
    <property type="term" value="F:ATP hydrolysis activity"/>
    <property type="evidence" value="ECO:0007669"/>
    <property type="project" value="InterPro"/>
</dbReference>
<dbReference type="AlphaFoldDB" id="A0A098AWR3"/>
<dbReference type="PATRIC" id="fig|49338.4.peg.704"/>
<evidence type="ECO:0000313" key="6">
    <source>
        <dbReference type="EMBL" id="CDX00545.1"/>
    </source>
</evidence>
<dbReference type="Pfam" id="PF00005">
    <property type="entry name" value="ABC_tran"/>
    <property type="match status" value="1"/>
</dbReference>
<reference evidence="6" key="1">
    <citation type="submission" date="2014-07" db="EMBL/GenBank/DDBJ databases">
        <authorList>
            <person name="Hornung V.Bastian."/>
        </authorList>
    </citation>
    <scope>NUCLEOTIDE SEQUENCE</scope>
    <source>
        <strain evidence="6">PCE-S</strain>
    </source>
</reference>
<keyword evidence="4 6" id="KW-0067">ATP-binding</keyword>
<evidence type="ECO:0000256" key="4">
    <source>
        <dbReference type="ARBA" id="ARBA00022840"/>
    </source>
</evidence>
<comment type="similarity">
    <text evidence="1">Belongs to the ABC transporter superfamily.</text>
</comment>
<dbReference type="InterPro" id="IPR017871">
    <property type="entry name" value="ABC_transporter-like_CS"/>
</dbReference>
<dbReference type="Gene3D" id="3.40.50.300">
    <property type="entry name" value="P-loop containing nucleotide triphosphate hydrolases"/>
    <property type="match status" value="1"/>
</dbReference>
<proteinExistence type="inferred from homology"/>
<evidence type="ECO:0000256" key="1">
    <source>
        <dbReference type="ARBA" id="ARBA00005417"/>
    </source>
</evidence>
<dbReference type="EMBL" id="LK996017">
    <property type="protein sequence ID" value="CDX00545.1"/>
    <property type="molecule type" value="Genomic_DNA"/>
</dbReference>
<evidence type="ECO:0000256" key="2">
    <source>
        <dbReference type="ARBA" id="ARBA00022448"/>
    </source>
</evidence>